<dbReference type="PANTHER" id="PTHR37544:SF1">
    <property type="entry name" value="PHOSPHORIBOSYLAMINOIMIDAZOLE-SUCCINOCARBOXAMIDE SYNTHASE"/>
    <property type="match status" value="1"/>
</dbReference>
<evidence type="ECO:0000256" key="2">
    <source>
        <dbReference type="SAM" id="Phobius"/>
    </source>
</evidence>
<evidence type="ECO:0000313" key="3">
    <source>
        <dbReference type="EMBL" id="KEQ93128.1"/>
    </source>
</evidence>
<dbReference type="RefSeq" id="XP_013341547.1">
    <property type="nucleotide sequence ID" value="XM_013486093.1"/>
</dbReference>
<dbReference type="EMBL" id="KL584767">
    <property type="protein sequence ID" value="KEQ93128.1"/>
    <property type="molecule type" value="Genomic_DNA"/>
</dbReference>
<feature type="transmembrane region" description="Helical" evidence="2">
    <location>
        <begin position="124"/>
        <end position="148"/>
    </location>
</feature>
<name>A0A074Y5V3_AURSE</name>
<evidence type="ECO:0000313" key="4">
    <source>
        <dbReference type="Proteomes" id="UP000030641"/>
    </source>
</evidence>
<evidence type="ECO:0000256" key="1">
    <source>
        <dbReference type="SAM" id="MobiDB-lite"/>
    </source>
</evidence>
<dbReference type="InParanoid" id="A0A074Y5V3"/>
<feature type="compositionally biased region" description="Polar residues" evidence="1">
    <location>
        <begin position="75"/>
        <end position="87"/>
    </location>
</feature>
<accession>A0A074Y5V3</accession>
<proteinExistence type="predicted"/>
<keyword evidence="2" id="KW-1133">Transmembrane helix</keyword>
<feature type="compositionally biased region" description="Polar residues" evidence="1">
    <location>
        <begin position="1"/>
        <end position="15"/>
    </location>
</feature>
<keyword evidence="4" id="KW-1185">Reference proteome</keyword>
<protein>
    <submittedName>
        <fullName evidence="3">Uncharacterized protein</fullName>
    </submittedName>
</protein>
<reference evidence="3 4" key="1">
    <citation type="journal article" date="2014" name="BMC Genomics">
        <title>Genome sequencing of four Aureobasidium pullulans varieties: biotechnological potential, stress tolerance, and description of new species.</title>
        <authorList>
            <person name="Gostin Ar C."/>
            <person name="Ohm R.A."/>
            <person name="Kogej T."/>
            <person name="Sonjak S."/>
            <person name="Turk M."/>
            <person name="Zajc J."/>
            <person name="Zalar P."/>
            <person name="Grube M."/>
            <person name="Sun H."/>
            <person name="Han J."/>
            <person name="Sharma A."/>
            <person name="Chiniquy J."/>
            <person name="Ngan C.Y."/>
            <person name="Lipzen A."/>
            <person name="Barry K."/>
            <person name="Grigoriev I.V."/>
            <person name="Gunde-Cimerman N."/>
        </authorList>
    </citation>
    <scope>NUCLEOTIDE SEQUENCE [LARGE SCALE GENOMIC DNA]</scope>
    <source>
        <strain evidence="3 4">EXF-2481</strain>
    </source>
</reference>
<dbReference type="PANTHER" id="PTHR37544">
    <property type="entry name" value="SPRAY-RELATED"/>
    <property type="match status" value="1"/>
</dbReference>
<keyword evidence="2" id="KW-0812">Transmembrane</keyword>
<dbReference type="OMA" id="MAQSMNG"/>
<dbReference type="HOGENOM" id="CLU_003000_0_0_1"/>
<gene>
    <name evidence="3" type="ORF">AUEXF2481DRAFT_31582</name>
</gene>
<dbReference type="OrthoDB" id="3912677at2759"/>
<feature type="transmembrane region" description="Helical" evidence="2">
    <location>
        <begin position="778"/>
        <end position="801"/>
    </location>
</feature>
<feature type="region of interest" description="Disordered" evidence="1">
    <location>
        <begin position="1"/>
        <end position="34"/>
    </location>
</feature>
<dbReference type="Proteomes" id="UP000030641">
    <property type="component" value="Unassembled WGS sequence"/>
</dbReference>
<feature type="region of interest" description="Disordered" evidence="1">
    <location>
        <begin position="70"/>
        <end position="100"/>
    </location>
</feature>
<feature type="transmembrane region" description="Helical" evidence="2">
    <location>
        <begin position="581"/>
        <end position="603"/>
    </location>
</feature>
<dbReference type="AlphaFoldDB" id="A0A074Y5V3"/>
<keyword evidence="2" id="KW-0472">Membrane</keyword>
<sequence>MSLHTQSLQDYSHSNPILFPDHDDYCPSNADDPSQDRLQRITIMEETASSEAASFHDNSADDIVELRELGDRDNNQPGKESLMQNIATHDDLRNSGSSNSLRTGDKEFLLEKFGPRPRMWNSTWLHLSVLSTFLGAFLVLLVIILVLYEVSVADNGLATQVQSRHYAWTYGPTAHLKSTYNSSRLVEKRRLREQTACSMRGASGWSFFGKEDIAARLRIASTAYVSSGSSQEPSLGCSRFYFWHVTPQTHCLIALEPTWVSKAGNPFSISSAFNATDFQLDNLTGTPGVVYYGIRTQSLPYPKAVEGFTSDLDCEIVQVDNSTLRRASLPWYSVLGSFFVADINAGNCSLKSVIVAETSSHGFHHNAEATQNFQGRMTNVTCSDGVDVSGWPTRLPDHSDYPDQRILMTMADLRWLVAAEDMGSKWQSHVPLWWIQNVTAVLCRPRYSLNMYQVDFPIGTKFLGDLVHAMMINESSLPLPGVSDSSMNYAVVSAVRRMYIGSGGEDYVLDTNVPNFFQLLGAANNDSRQEAFMDPTVLRDIGSNVWNGVAAQLVYESMMQPTDDVVVGSFRYSENRLQVKLLSVILMMVALGFLCLLVVIVMLSRPWNVVPRDPFSISAVATLLAANPAIIKLFDDRGASRRSKLQEVLEDYSFESKLPMDSGRSFTVDVIHEVLSEKSMALKPKPVFAWWHPLSTKQCIAQTNDKVSQRLTQTEQSIHASSLVTYQLSSCFLWPPYSPVFKPLRLASRPIRDLVGKMPLHALVVSARNLDLGHSVSLLAVLVAAFLTIIVSGLFTAMPILGSSSANMTQIDRFDFVRENLSISDNNAGAITSSIEWSGLSSPDWTYNDLPFNRYELPESSQKTGIVTVDIPAYRARLDCDVILNKTYSVNVIVPRGDGGFGPQSQYIDMVSLHVEMSIPPPCLHGITNAKSVLWQQGFYAPKDYTPNCFGQAPVLQWEVDGGEVIGDGAIFASSTGLCQTVADGLNVGGYSCPSFGIVMGSSDLRNQTMGNRTHMVMTSVTFNIPDTSINTTMPPKPDESTVTTIQNPATSNDVWEWSINTLLTSLGNGTNPSTGTVPAPPGGDPGYSNLDWFLDTIIEGKSGVRVTDLVDQGNTSRDLLIKSSQRLYGDYMAQAFSANMRDTTAVPNTTILARINDVPRWRLKQNSAPKIALQVILGFLAASAIATYLLLDMREVLPHNPCSIAGVASLLADSEIVTREVVPEGTEWLED</sequence>
<dbReference type="GeneID" id="25364465"/>
<dbReference type="STRING" id="1043005.A0A074Y5V3"/>
<organism evidence="3 4">
    <name type="scientific">Aureobasidium subglaciale (strain EXF-2481)</name>
    <name type="common">Aureobasidium pullulans var. subglaciale</name>
    <dbReference type="NCBI Taxonomy" id="1043005"/>
    <lineage>
        <taxon>Eukaryota</taxon>
        <taxon>Fungi</taxon>
        <taxon>Dikarya</taxon>
        <taxon>Ascomycota</taxon>
        <taxon>Pezizomycotina</taxon>
        <taxon>Dothideomycetes</taxon>
        <taxon>Dothideomycetidae</taxon>
        <taxon>Dothideales</taxon>
        <taxon>Saccotheciaceae</taxon>
        <taxon>Aureobasidium</taxon>
    </lineage>
</organism>